<comment type="caution">
    <text evidence="3">The sequence shown here is derived from an EMBL/GenBank/DDBJ whole genome shotgun (WGS) entry which is preliminary data.</text>
</comment>
<evidence type="ECO:0000313" key="3">
    <source>
        <dbReference type="EMBL" id="MBE4750844.1"/>
    </source>
</evidence>
<reference evidence="3 4" key="1">
    <citation type="submission" date="2020-02" db="EMBL/GenBank/DDBJ databases">
        <authorList>
            <person name="Babadi Z.K."/>
            <person name="Risdian C."/>
            <person name="Ebrahimipour G.H."/>
            <person name="Wink J."/>
        </authorList>
    </citation>
    <scope>NUCLEOTIDE SEQUENCE [LARGE SCALE GENOMIC DNA]</scope>
    <source>
        <strain evidence="3 4">ZKHCc1 1396</strain>
    </source>
</reference>
<protein>
    <recommendedName>
        <fullName evidence="5">Lipoprotein</fullName>
    </recommendedName>
</protein>
<dbReference type="EMBL" id="JAAIYO010000006">
    <property type="protein sequence ID" value="MBE4750844.1"/>
    <property type="molecule type" value="Genomic_DNA"/>
</dbReference>
<dbReference type="Proteomes" id="UP001516472">
    <property type="component" value="Unassembled WGS sequence"/>
</dbReference>
<keyword evidence="4" id="KW-1185">Reference proteome</keyword>
<name>A0ABR9PSD9_9BACT</name>
<evidence type="ECO:0000313" key="4">
    <source>
        <dbReference type="Proteomes" id="UP001516472"/>
    </source>
</evidence>
<sequence length="214" mass="23599">MTSRPRALSADPVWRRFTAVALCVWLSACGTTRAAVAPAPEELPRLVLLLREAPDGSFTQEWRPAQASELARYVQAEQGRRIVRTARSVRDCDAENRECIRECMSRPLSSDFSHVTSRGGLGGKERYCRGRCQQPYRDCVELERLRPQELSSTEAASDWARRNQRSILVGSVVMIAGVVFVVVSAGAGLIVLAPALLLTESFVSPEQQLVESAP</sequence>
<evidence type="ECO:0008006" key="5">
    <source>
        <dbReference type="Google" id="ProtNLM"/>
    </source>
</evidence>
<feature type="transmembrane region" description="Helical" evidence="1">
    <location>
        <begin position="167"/>
        <end position="198"/>
    </location>
</feature>
<dbReference type="PROSITE" id="PS51257">
    <property type="entry name" value="PROKAR_LIPOPROTEIN"/>
    <property type="match status" value="1"/>
</dbReference>
<evidence type="ECO:0000256" key="2">
    <source>
        <dbReference type="SAM" id="SignalP"/>
    </source>
</evidence>
<keyword evidence="1" id="KW-0472">Membrane</keyword>
<keyword evidence="1" id="KW-0812">Transmembrane</keyword>
<keyword evidence="1" id="KW-1133">Transmembrane helix</keyword>
<evidence type="ECO:0000256" key="1">
    <source>
        <dbReference type="SAM" id="Phobius"/>
    </source>
</evidence>
<keyword evidence="2" id="KW-0732">Signal</keyword>
<organism evidence="3 4">
    <name type="scientific">Corallococcus soli</name>
    <dbReference type="NCBI Taxonomy" id="2710757"/>
    <lineage>
        <taxon>Bacteria</taxon>
        <taxon>Pseudomonadati</taxon>
        <taxon>Myxococcota</taxon>
        <taxon>Myxococcia</taxon>
        <taxon>Myxococcales</taxon>
        <taxon>Cystobacterineae</taxon>
        <taxon>Myxococcaceae</taxon>
        <taxon>Corallococcus</taxon>
    </lineage>
</organism>
<feature type="chain" id="PRO_5046856996" description="Lipoprotein" evidence="2">
    <location>
        <begin position="35"/>
        <end position="214"/>
    </location>
</feature>
<proteinExistence type="predicted"/>
<dbReference type="RefSeq" id="WP_193428168.1">
    <property type="nucleotide sequence ID" value="NZ_CBCSIP010000068.1"/>
</dbReference>
<accession>A0ABR9PSD9</accession>
<gene>
    <name evidence="3" type="ORF">G4177_21985</name>
</gene>
<feature type="signal peptide" evidence="2">
    <location>
        <begin position="1"/>
        <end position="34"/>
    </location>
</feature>